<evidence type="ECO:0000256" key="6">
    <source>
        <dbReference type="ARBA" id="ARBA00022683"/>
    </source>
</evidence>
<evidence type="ECO:0000256" key="9">
    <source>
        <dbReference type="ARBA" id="ARBA00041175"/>
    </source>
</evidence>
<dbReference type="AlphaFoldDB" id="A0A1G8CY39"/>
<feature type="domain" description="PTS EIIA type-2" evidence="11">
    <location>
        <begin position="5"/>
        <end position="148"/>
    </location>
</feature>
<dbReference type="GO" id="GO:0005737">
    <property type="term" value="C:cytoplasm"/>
    <property type="evidence" value="ECO:0007669"/>
    <property type="project" value="UniProtKB-SubCell"/>
</dbReference>
<keyword evidence="7" id="KW-0418">Kinase</keyword>
<dbReference type="SUPFAM" id="SSF55804">
    <property type="entry name" value="Phoshotransferase/anion transport protein"/>
    <property type="match status" value="1"/>
</dbReference>
<keyword evidence="6" id="KW-0598">Phosphotransferase system</keyword>
<dbReference type="InterPro" id="IPR016152">
    <property type="entry name" value="PTrfase/Anion_transptr"/>
</dbReference>
<name>A0A1G8CY39_9MICO</name>
<dbReference type="RefSeq" id="WP_092503733.1">
    <property type="nucleotide sequence ID" value="NZ_LT629695.1"/>
</dbReference>
<gene>
    <name evidence="12" type="ORF">SAMN04489720_1444</name>
</gene>
<evidence type="ECO:0000256" key="1">
    <source>
        <dbReference type="ARBA" id="ARBA00004496"/>
    </source>
</evidence>
<keyword evidence="13" id="KW-1185">Reference proteome</keyword>
<dbReference type="Gene3D" id="3.40.930.10">
    <property type="entry name" value="Mannitol-specific EII, Chain A"/>
    <property type="match status" value="1"/>
</dbReference>
<evidence type="ECO:0000256" key="4">
    <source>
        <dbReference type="ARBA" id="ARBA00022553"/>
    </source>
</evidence>
<accession>A0A1G8CY39</accession>
<evidence type="ECO:0000256" key="3">
    <source>
        <dbReference type="ARBA" id="ARBA00022490"/>
    </source>
</evidence>
<dbReference type="InterPro" id="IPR051351">
    <property type="entry name" value="Ascorbate-PTS_EIIA_comp"/>
</dbReference>
<protein>
    <recommendedName>
        <fullName evidence="9">Ascorbate-specific PTS system EIIA component</fullName>
    </recommendedName>
    <alternativeName>
        <fullName evidence="10">Ascorbate-specific phosphotransferase enzyme IIA component</fullName>
    </alternativeName>
</protein>
<evidence type="ECO:0000256" key="10">
    <source>
        <dbReference type="ARBA" id="ARBA00042072"/>
    </source>
</evidence>
<keyword evidence="5" id="KW-0808">Transferase</keyword>
<keyword evidence="4" id="KW-0597">Phosphoprotein</keyword>
<dbReference type="Proteomes" id="UP000198822">
    <property type="component" value="Chromosome I"/>
</dbReference>
<evidence type="ECO:0000256" key="7">
    <source>
        <dbReference type="ARBA" id="ARBA00022777"/>
    </source>
</evidence>
<proteinExistence type="predicted"/>
<evidence type="ECO:0000313" key="13">
    <source>
        <dbReference type="Proteomes" id="UP000198822"/>
    </source>
</evidence>
<keyword evidence="2" id="KW-0813">Transport</keyword>
<dbReference type="STRING" id="399736.SAMN04489720_1444"/>
<reference evidence="13" key="1">
    <citation type="submission" date="2016-10" db="EMBL/GenBank/DDBJ databases">
        <authorList>
            <person name="Varghese N."/>
            <person name="Submissions S."/>
        </authorList>
    </citation>
    <scope>NUCLEOTIDE SEQUENCE [LARGE SCALE GENOMIC DNA]</scope>
    <source>
        <strain evidence="13">DSM 22002</strain>
    </source>
</reference>
<comment type="subcellular location">
    <subcellularLocation>
        <location evidence="1">Cytoplasm</location>
    </subcellularLocation>
</comment>
<comment type="function">
    <text evidence="8">The phosphoenolpyruvate-dependent sugar phosphotransferase system (sugar PTS), a major carbohydrate active transport system, catalyzes the phosphorylation of incoming sugar substrates concomitantly with their translocation across the cell membrane. The enzyme II UlaABC PTS system is involved in ascorbate transport.</text>
</comment>
<dbReference type="OrthoDB" id="1634238at2"/>
<evidence type="ECO:0000313" key="12">
    <source>
        <dbReference type="EMBL" id="SDH50123.1"/>
    </source>
</evidence>
<keyword evidence="3" id="KW-0963">Cytoplasm</keyword>
<evidence type="ECO:0000256" key="5">
    <source>
        <dbReference type="ARBA" id="ARBA00022679"/>
    </source>
</evidence>
<dbReference type="Pfam" id="PF00359">
    <property type="entry name" value="PTS_EIIA_2"/>
    <property type="match status" value="1"/>
</dbReference>
<evidence type="ECO:0000256" key="8">
    <source>
        <dbReference type="ARBA" id="ARBA00037387"/>
    </source>
</evidence>
<dbReference type="PANTHER" id="PTHR36203">
    <property type="entry name" value="ASCORBATE-SPECIFIC PTS SYSTEM EIIA COMPONENT"/>
    <property type="match status" value="1"/>
</dbReference>
<dbReference type="PROSITE" id="PS51094">
    <property type="entry name" value="PTS_EIIA_TYPE_2"/>
    <property type="match status" value="1"/>
</dbReference>
<evidence type="ECO:0000259" key="11">
    <source>
        <dbReference type="PROSITE" id="PS51094"/>
    </source>
</evidence>
<evidence type="ECO:0000256" key="2">
    <source>
        <dbReference type="ARBA" id="ARBA00022448"/>
    </source>
</evidence>
<organism evidence="12 13">
    <name type="scientific">Agrococcus jejuensis</name>
    <dbReference type="NCBI Taxonomy" id="399736"/>
    <lineage>
        <taxon>Bacteria</taxon>
        <taxon>Bacillati</taxon>
        <taxon>Actinomycetota</taxon>
        <taxon>Actinomycetes</taxon>
        <taxon>Micrococcales</taxon>
        <taxon>Microbacteriaceae</taxon>
        <taxon>Agrococcus</taxon>
    </lineage>
</organism>
<dbReference type="GO" id="GO:0009401">
    <property type="term" value="P:phosphoenolpyruvate-dependent sugar phosphotransferase system"/>
    <property type="evidence" value="ECO:0007669"/>
    <property type="project" value="UniProtKB-KW"/>
</dbReference>
<dbReference type="CDD" id="cd00211">
    <property type="entry name" value="PTS_IIA_fru"/>
    <property type="match status" value="1"/>
</dbReference>
<sequence length="152" mass="15729">MDLAEQLPETAIATHVAADDWRAAIRAAGERLVATGVTTDAYTDEMIAAVEEHGPYIVIAPGFALAHSRPSPAVQRTGISWVTLAEPVAFGSKANDPVRLVVGLAATDHDGHLEIMAALAGILADDDAFQALLAADSPTAVRERLAALAPAA</sequence>
<dbReference type="GO" id="GO:0016301">
    <property type="term" value="F:kinase activity"/>
    <property type="evidence" value="ECO:0007669"/>
    <property type="project" value="UniProtKB-KW"/>
</dbReference>
<dbReference type="InterPro" id="IPR002178">
    <property type="entry name" value="PTS_EIIA_type-2_dom"/>
</dbReference>
<dbReference type="PANTHER" id="PTHR36203:SF1">
    <property type="entry name" value="ASCORBATE-SPECIFIC PTS SYSTEM EIIA COMPONENT"/>
    <property type="match status" value="1"/>
</dbReference>
<dbReference type="EMBL" id="LT629695">
    <property type="protein sequence ID" value="SDH50123.1"/>
    <property type="molecule type" value="Genomic_DNA"/>
</dbReference>